<proteinExistence type="predicted"/>
<dbReference type="AlphaFoldDB" id="A0A8S9LI59"/>
<dbReference type="Proteomes" id="UP000712281">
    <property type="component" value="Unassembled WGS sequence"/>
</dbReference>
<name>A0A8S9LI59_BRACR</name>
<sequence>MTTKPTSPRTSQTQPQLYHTQTPTPSERSFITNHHRPSLISYIRTITSKESSWRPSHSSAETAGRKRLQI</sequence>
<reference evidence="2" key="1">
    <citation type="submission" date="2019-12" db="EMBL/GenBank/DDBJ databases">
        <title>Genome sequencing and annotation of Brassica cretica.</title>
        <authorList>
            <person name="Studholme D.J."/>
            <person name="Sarris P.F."/>
        </authorList>
    </citation>
    <scope>NUCLEOTIDE SEQUENCE</scope>
    <source>
        <strain evidence="2">PFS-001/15</strain>
        <tissue evidence="2">Leaf</tissue>
    </source>
</reference>
<protein>
    <submittedName>
        <fullName evidence="2">Uncharacterized protein</fullName>
    </submittedName>
</protein>
<accession>A0A8S9LI59</accession>
<evidence type="ECO:0000313" key="3">
    <source>
        <dbReference type="Proteomes" id="UP000712281"/>
    </source>
</evidence>
<organism evidence="2 3">
    <name type="scientific">Brassica cretica</name>
    <name type="common">Mustard</name>
    <dbReference type="NCBI Taxonomy" id="69181"/>
    <lineage>
        <taxon>Eukaryota</taxon>
        <taxon>Viridiplantae</taxon>
        <taxon>Streptophyta</taxon>
        <taxon>Embryophyta</taxon>
        <taxon>Tracheophyta</taxon>
        <taxon>Spermatophyta</taxon>
        <taxon>Magnoliopsida</taxon>
        <taxon>eudicotyledons</taxon>
        <taxon>Gunneridae</taxon>
        <taxon>Pentapetalae</taxon>
        <taxon>rosids</taxon>
        <taxon>malvids</taxon>
        <taxon>Brassicales</taxon>
        <taxon>Brassicaceae</taxon>
        <taxon>Brassiceae</taxon>
        <taxon>Brassica</taxon>
    </lineage>
</organism>
<feature type="region of interest" description="Disordered" evidence="1">
    <location>
        <begin position="48"/>
        <end position="70"/>
    </location>
</feature>
<dbReference type="EMBL" id="QGKW02000276">
    <property type="protein sequence ID" value="KAF2607184.1"/>
    <property type="molecule type" value="Genomic_DNA"/>
</dbReference>
<evidence type="ECO:0000256" key="1">
    <source>
        <dbReference type="SAM" id="MobiDB-lite"/>
    </source>
</evidence>
<evidence type="ECO:0000313" key="2">
    <source>
        <dbReference type="EMBL" id="KAF2607184.1"/>
    </source>
</evidence>
<feature type="compositionally biased region" description="Polar residues" evidence="1">
    <location>
        <begin position="48"/>
        <end position="61"/>
    </location>
</feature>
<gene>
    <name evidence="2" type="ORF">F2Q68_00043718</name>
</gene>
<feature type="region of interest" description="Disordered" evidence="1">
    <location>
        <begin position="1"/>
        <end position="31"/>
    </location>
</feature>
<comment type="caution">
    <text evidence="2">The sequence shown here is derived from an EMBL/GenBank/DDBJ whole genome shotgun (WGS) entry which is preliminary data.</text>
</comment>